<sequence>MMFTGILCLSLLTVGSTSDLAKTLDELENSLGDYMLEEVACNKSTWDIITYLKLDQNKDQFAMTRPAKNHLTPTKVYLDLILYAILQVQEKEQKFNVYVWLDMIWKHYQIRWDPNQFCNITSVAIPTKLLWQPDITIEERTEKSKDTESPFVHVNYNGWVLKRNNMVLVTTCVMKVYKFPFDTQSCSLTFKSIIFDEKQVKVVKYAEQNSTTALSKQIMHTQSDWIFINITSNEMTEDNFEITQRMVTYTINMKRRYLLYMVNFLLPILMFLGLDLASFMMSDTCGEKLGFQVTVLLAVTVMQLILNEILPSSSDRIPLIAIYCVGIFGLMMLSLLETIFVMYLIEKDSANKDQSPAWANTIEFIPQAF</sequence>
<comment type="function">
    <text evidence="19">Forms serotonin (5-hydroxytryptamine/5-HT3)-activated cation-selective channel complexes, which when activated cause fast, depolarizing responses in neurons.</text>
</comment>
<comment type="subcellular location">
    <subcellularLocation>
        <location evidence="15">Postsynaptic cell membrane</location>
        <topology evidence="15">Multi-pass membrane protein</topology>
    </subcellularLocation>
</comment>
<evidence type="ECO:0000259" key="21">
    <source>
        <dbReference type="Pfam" id="PF02931"/>
    </source>
</evidence>
<evidence type="ECO:0000256" key="10">
    <source>
        <dbReference type="ARBA" id="ARBA00023170"/>
    </source>
</evidence>
<dbReference type="FunFam" id="1.20.58.390:FF:000103">
    <property type="entry name" value="Si:ch211-256e16.10"/>
    <property type="match status" value="1"/>
</dbReference>
<dbReference type="GO" id="GO:0045211">
    <property type="term" value="C:postsynaptic membrane"/>
    <property type="evidence" value="ECO:0007669"/>
    <property type="project" value="UniProtKB-SubCell"/>
</dbReference>
<evidence type="ECO:0000256" key="1">
    <source>
        <dbReference type="ARBA" id="ARBA00022448"/>
    </source>
</evidence>
<evidence type="ECO:0000256" key="13">
    <source>
        <dbReference type="ARBA" id="ARBA00023286"/>
    </source>
</evidence>
<comment type="catalytic activity">
    <reaction evidence="16">
        <text>K(+)(in) = K(+)(out)</text>
        <dbReference type="Rhea" id="RHEA:29463"/>
        <dbReference type="ChEBI" id="CHEBI:29103"/>
    </reaction>
</comment>
<keyword evidence="2" id="KW-1003">Cell membrane</keyword>
<dbReference type="PANTHER" id="PTHR18945">
    <property type="entry name" value="NEUROTRANSMITTER GATED ION CHANNEL"/>
    <property type="match status" value="1"/>
</dbReference>
<evidence type="ECO:0000256" key="7">
    <source>
        <dbReference type="ARBA" id="ARBA00023065"/>
    </source>
</evidence>
<dbReference type="InterPro" id="IPR036734">
    <property type="entry name" value="Neur_chan_lig-bd_sf"/>
</dbReference>
<dbReference type="Pfam" id="PF02931">
    <property type="entry name" value="Neur_chan_LBD"/>
    <property type="match status" value="1"/>
</dbReference>
<evidence type="ECO:0000259" key="22">
    <source>
        <dbReference type="Pfam" id="PF02932"/>
    </source>
</evidence>
<keyword evidence="7 20" id="KW-0406">Ion transport</keyword>
<reference evidence="23" key="1">
    <citation type="submission" date="2023-08" db="EMBL/GenBank/DDBJ databases">
        <authorList>
            <person name="Alioto T."/>
            <person name="Alioto T."/>
            <person name="Gomez Garrido J."/>
        </authorList>
    </citation>
    <scope>NUCLEOTIDE SEQUENCE</scope>
</reference>
<feature type="domain" description="Neurotransmitter-gated ion-channel transmembrane" evidence="22">
    <location>
        <begin position="265"/>
        <end position="361"/>
    </location>
</feature>
<dbReference type="AlphaFoldDB" id="A0AAV1FUD3"/>
<evidence type="ECO:0000256" key="9">
    <source>
        <dbReference type="ARBA" id="ARBA00023157"/>
    </source>
</evidence>
<evidence type="ECO:0000256" key="20">
    <source>
        <dbReference type="RuleBase" id="RU000687"/>
    </source>
</evidence>
<accession>A0AAV1FUD3</accession>
<dbReference type="FunFam" id="2.70.170.10:FF:000017">
    <property type="entry name" value="5-hydroxytryptamine receptor 3A"/>
    <property type="match status" value="1"/>
</dbReference>
<evidence type="ECO:0000256" key="17">
    <source>
        <dbReference type="ARBA" id="ARBA00036239"/>
    </source>
</evidence>
<keyword evidence="1 20" id="KW-0813">Transport</keyword>
<dbReference type="InterPro" id="IPR018000">
    <property type="entry name" value="Neurotransmitter_ion_chnl_CS"/>
</dbReference>
<keyword evidence="5 20" id="KW-1133">Transmembrane helix</keyword>
<evidence type="ECO:0000256" key="2">
    <source>
        <dbReference type="ARBA" id="ARBA00022475"/>
    </source>
</evidence>
<dbReference type="EMBL" id="OY660872">
    <property type="protein sequence ID" value="CAJ1064571.1"/>
    <property type="molecule type" value="Genomic_DNA"/>
</dbReference>
<evidence type="ECO:0000256" key="8">
    <source>
        <dbReference type="ARBA" id="ARBA00023136"/>
    </source>
</evidence>
<evidence type="ECO:0000313" key="24">
    <source>
        <dbReference type="Proteomes" id="UP001178508"/>
    </source>
</evidence>
<dbReference type="GO" id="GO:0004888">
    <property type="term" value="F:transmembrane signaling receptor activity"/>
    <property type="evidence" value="ECO:0007669"/>
    <property type="project" value="InterPro"/>
</dbReference>
<keyword evidence="9" id="KW-1015">Disulfide bond</keyword>
<evidence type="ECO:0000313" key="23">
    <source>
        <dbReference type="EMBL" id="CAJ1064571.1"/>
    </source>
</evidence>
<dbReference type="InterPro" id="IPR006029">
    <property type="entry name" value="Neurotrans-gated_channel_TM"/>
</dbReference>
<dbReference type="Proteomes" id="UP001178508">
    <property type="component" value="Chromosome 9"/>
</dbReference>
<keyword evidence="8 20" id="KW-0472">Membrane</keyword>
<feature type="transmembrane region" description="Helical" evidence="20">
    <location>
        <begin position="289"/>
        <end position="306"/>
    </location>
</feature>
<keyword evidence="14 20" id="KW-0407">Ion channel</keyword>
<name>A0AAV1FUD3_XYRNO</name>
<keyword evidence="12" id="KW-0628">Postsynaptic cell membrane</keyword>
<gene>
    <name evidence="23" type="ORF">XNOV1_A004132</name>
</gene>
<dbReference type="InterPro" id="IPR006202">
    <property type="entry name" value="Neur_chan_lig-bd"/>
</dbReference>
<keyword evidence="6" id="KW-0770">Synapse</keyword>
<evidence type="ECO:0000256" key="5">
    <source>
        <dbReference type="ARBA" id="ARBA00022989"/>
    </source>
</evidence>
<keyword evidence="4 20" id="KW-0732">Signal</keyword>
<feature type="transmembrane region" description="Helical" evidence="20">
    <location>
        <begin position="318"/>
        <end position="345"/>
    </location>
</feature>
<evidence type="ECO:0000256" key="18">
    <source>
        <dbReference type="ARBA" id="ARBA00036634"/>
    </source>
</evidence>
<dbReference type="InterPro" id="IPR038050">
    <property type="entry name" value="Neuro_actylchol_rec"/>
</dbReference>
<comment type="catalytic activity">
    <reaction evidence="18">
        <text>Ca(2+)(in) = Ca(2+)(out)</text>
        <dbReference type="Rhea" id="RHEA:29671"/>
        <dbReference type="ChEBI" id="CHEBI:29108"/>
    </reaction>
</comment>
<evidence type="ECO:0000256" key="4">
    <source>
        <dbReference type="ARBA" id="ARBA00022729"/>
    </source>
</evidence>
<evidence type="ECO:0000256" key="12">
    <source>
        <dbReference type="ARBA" id="ARBA00023257"/>
    </source>
</evidence>
<dbReference type="InterPro" id="IPR006201">
    <property type="entry name" value="Neur_channel"/>
</dbReference>
<comment type="caution">
    <text evidence="20">Lacks conserved residue(s) required for the propagation of feature annotation.</text>
</comment>
<feature type="signal peptide" evidence="20">
    <location>
        <begin position="1"/>
        <end position="17"/>
    </location>
</feature>
<dbReference type="SUPFAM" id="SSF90112">
    <property type="entry name" value="Neurotransmitter-gated ion-channel transmembrane pore"/>
    <property type="match status" value="1"/>
</dbReference>
<evidence type="ECO:0000256" key="11">
    <source>
        <dbReference type="ARBA" id="ARBA00023180"/>
    </source>
</evidence>
<dbReference type="Gene3D" id="1.20.58.390">
    <property type="entry name" value="Neurotransmitter-gated ion-channel transmembrane domain"/>
    <property type="match status" value="1"/>
</dbReference>
<dbReference type="Pfam" id="PF02932">
    <property type="entry name" value="Neur_chan_memb"/>
    <property type="match status" value="1"/>
</dbReference>
<evidence type="ECO:0000256" key="16">
    <source>
        <dbReference type="ARBA" id="ARBA00034430"/>
    </source>
</evidence>
<comment type="catalytic activity">
    <reaction evidence="17">
        <text>Na(+)(in) = Na(+)(out)</text>
        <dbReference type="Rhea" id="RHEA:34963"/>
        <dbReference type="ChEBI" id="CHEBI:29101"/>
    </reaction>
</comment>
<organism evidence="23 24">
    <name type="scientific">Xyrichtys novacula</name>
    <name type="common">Pearly razorfish</name>
    <name type="synonym">Hemipteronotus novacula</name>
    <dbReference type="NCBI Taxonomy" id="13765"/>
    <lineage>
        <taxon>Eukaryota</taxon>
        <taxon>Metazoa</taxon>
        <taxon>Chordata</taxon>
        <taxon>Craniata</taxon>
        <taxon>Vertebrata</taxon>
        <taxon>Euteleostomi</taxon>
        <taxon>Actinopterygii</taxon>
        <taxon>Neopterygii</taxon>
        <taxon>Teleostei</taxon>
        <taxon>Neoteleostei</taxon>
        <taxon>Acanthomorphata</taxon>
        <taxon>Eupercaria</taxon>
        <taxon>Labriformes</taxon>
        <taxon>Labridae</taxon>
        <taxon>Xyrichtys</taxon>
    </lineage>
</organism>
<dbReference type="PROSITE" id="PS00236">
    <property type="entry name" value="NEUROTR_ION_CHANNEL"/>
    <property type="match status" value="1"/>
</dbReference>
<dbReference type="InterPro" id="IPR036719">
    <property type="entry name" value="Neuro-gated_channel_TM_sf"/>
</dbReference>
<feature type="chain" id="PRO_5043099776" evidence="20">
    <location>
        <begin position="18"/>
        <end position="369"/>
    </location>
</feature>
<protein>
    <submittedName>
        <fullName evidence="23">-hydroxytryptamine receptor 3A-like</fullName>
    </submittedName>
</protein>
<proteinExistence type="inferred from homology"/>
<feature type="transmembrane region" description="Helical" evidence="20">
    <location>
        <begin position="257"/>
        <end position="277"/>
    </location>
</feature>
<feature type="domain" description="Neurotransmitter-gated ion-channel ligand-binding" evidence="21">
    <location>
        <begin position="63"/>
        <end position="257"/>
    </location>
</feature>
<comment type="similarity">
    <text evidence="20">Belongs to the ligand-gated ion channel (TC 1.A.9) family.</text>
</comment>
<evidence type="ECO:0000256" key="6">
    <source>
        <dbReference type="ARBA" id="ARBA00023018"/>
    </source>
</evidence>
<dbReference type="GO" id="GO:0005230">
    <property type="term" value="F:extracellular ligand-gated monoatomic ion channel activity"/>
    <property type="evidence" value="ECO:0007669"/>
    <property type="project" value="InterPro"/>
</dbReference>
<evidence type="ECO:0000256" key="14">
    <source>
        <dbReference type="ARBA" id="ARBA00023303"/>
    </source>
</evidence>
<keyword evidence="3 20" id="KW-0812">Transmembrane</keyword>
<evidence type="ECO:0000256" key="3">
    <source>
        <dbReference type="ARBA" id="ARBA00022692"/>
    </source>
</evidence>
<keyword evidence="11" id="KW-0325">Glycoprotein</keyword>
<dbReference type="SUPFAM" id="SSF63712">
    <property type="entry name" value="Nicotinic receptor ligand binding domain-like"/>
    <property type="match status" value="1"/>
</dbReference>
<keyword evidence="10 23" id="KW-0675">Receptor</keyword>
<keyword evidence="24" id="KW-1185">Reference proteome</keyword>
<dbReference type="Gene3D" id="2.70.170.10">
    <property type="entry name" value="Neurotransmitter-gated ion-channel ligand-binding domain"/>
    <property type="match status" value="1"/>
</dbReference>
<evidence type="ECO:0000256" key="15">
    <source>
        <dbReference type="ARBA" id="ARBA00034104"/>
    </source>
</evidence>
<keyword evidence="13" id="KW-1071">Ligand-gated ion channel</keyword>
<evidence type="ECO:0000256" key="19">
    <source>
        <dbReference type="ARBA" id="ARBA00037540"/>
    </source>
</evidence>
<dbReference type="PRINTS" id="PR00252">
    <property type="entry name" value="NRIONCHANNEL"/>
</dbReference>